<accession>A0AC61PIK9</accession>
<name>A0AC61PIK9_9FIRM</name>
<dbReference type="EMBL" id="FWXZ01000001">
    <property type="protein sequence ID" value="SMC39989.1"/>
    <property type="molecule type" value="Genomic_DNA"/>
</dbReference>
<evidence type="ECO:0000313" key="2">
    <source>
        <dbReference type="Proteomes" id="UP000192328"/>
    </source>
</evidence>
<keyword evidence="1" id="KW-0067">ATP-binding</keyword>
<keyword evidence="1" id="KW-0547">Nucleotide-binding</keyword>
<organism evidence="1 2">
    <name type="scientific">Aristaeella lactis</name>
    <dbReference type="NCBI Taxonomy" id="3046383"/>
    <lineage>
        <taxon>Bacteria</taxon>
        <taxon>Bacillati</taxon>
        <taxon>Bacillota</taxon>
        <taxon>Clostridia</taxon>
        <taxon>Eubacteriales</taxon>
        <taxon>Aristaeellaceae</taxon>
        <taxon>Aristaeella</taxon>
    </lineage>
</organism>
<sequence>MSEQLTPRQIVHELDRFIIGQDEAKKAVAIALRNRYRRSRVEGDLRDEIIPKNILMIGPTGVGKTEIARRLAKLVSAPFIKVEATKFTEVGYVGRDVESIIRDLTENAVRMVRREHEERVMPRARVLAEERLSDILAHGPRKNNASNPLDFLLGKQKEQQPSGEEVAALARRKEDIRQQLMRGEIEDTELELEVEEEAPTLEVGGSSISLGDMMGNMMPKRTRMRHVKVSEARKILTDQEAAKLIDNDAVQEEAVYRTEQNGIVFIDEIDKIASASGAHGPDVSREGVQRDILPIVEGCTVSTKYGAVKTDYMLFIAAGAFHVSKITDLIPELQGRFPVHVKLKSLTKEDFMQIMTVPENALTKQYQALLAVDRVMVTFEESAISAVAEAACNANENAEDIGARRLHAIFEQLLEDVLFNAGDENMPPFELKIDEAYVNERLKGENRPMDIRKFIL</sequence>
<dbReference type="Proteomes" id="UP000192328">
    <property type="component" value="Unassembled WGS sequence"/>
</dbReference>
<keyword evidence="1" id="KW-0645">Protease</keyword>
<comment type="caution">
    <text evidence="1">The sequence shown here is derived from an EMBL/GenBank/DDBJ whole genome shotgun (WGS) entry which is preliminary data.</text>
</comment>
<gene>
    <name evidence="1" type="ORF">SAMN06297397_0642</name>
</gene>
<reference evidence="1" key="1">
    <citation type="submission" date="2017-04" db="EMBL/GenBank/DDBJ databases">
        <authorList>
            <person name="Varghese N."/>
            <person name="Submissions S."/>
        </authorList>
    </citation>
    <scope>NUCLEOTIDE SEQUENCE</scope>
    <source>
        <strain evidence="1">WTE2008</strain>
    </source>
</reference>
<protein>
    <submittedName>
        <fullName evidence="1">ATP-dependent HslUV protease ATP-binding subunit HslU</fullName>
    </submittedName>
</protein>
<keyword evidence="2" id="KW-1185">Reference proteome</keyword>
<keyword evidence="1" id="KW-0378">Hydrolase</keyword>
<evidence type="ECO:0000313" key="1">
    <source>
        <dbReference type="EMBL" id="SMC39989.1"/>
    </source>
</evidence>
<proteinExistence type="predicted"/>